<accession>A0A0N4VZR9</accession>
<organism evidence="3">
    <name type="scientific">Haemonchus placei</name>
    <name type="common">Barber's pole worm</name>
    <dbReference type="NCBI Taxonomy" id="6290"/>
    <lineage>
        <taxon>Eukaryota</taxon>
        <taxon>Metazoa</taxon>
        <taxon>Ecdysozoa</taxon>
        <taxon>Nematoda</taxon>
        <taxon>Chromadorea</taxon>
        <taxon>Rhabditida</taxon>
        <taxon>Rhabditina</taxon>
        <taxon>Rhabditomorpha</taxon>
        <taxon>Strongyloidea</taxon>
        <taxon>Trichostrongylidae</taxon>
        <taxon>Haemonchus</taxon>
    </lineage>
</organism>
<dbReference type="WBParaSite" id="HPLM_0000279301-mRNA-1">
    <property type="protein sequence ID" value="HPLM_0000279301-mRNA-1"/>
    <property type="gene ID" value="HPLM_0000279301"/>
</dbReference>
<sequence>MSDELFQCAKRSTPCDKISTLIQLTNSIVFYTVFFTNCNGKDEY</sequence>
<reference evidence="1 2" key="2">
    <citation type="submission" date="2018-11" db="EMBL/GenBank/DDBJ databases">
        <authorList>
            <consortium name="Pathogen Informatics"/>
        </authorList>
    </citation>
    <scope>NUCLEOTIDE SEQUENCE [LARGE SCALE GENOMIC DNA]</scope>
    <source>
        <strain evidence="1 2">MHpl1</strain>
    </source>
</reference>
<evidence type="ECO:0000313" key="2">
    <source>
        <dbReference type="Proteomes" id="UP000268014"/>
    </source>
</evidence>
<dbReference type="AlphaFoldDB" id="A0A0N4VZR9"/>
<protein>
    <submittedName>
        <fullName evidence="1 3">Uncharacterized protein</fullName>
    </submittedName>
</protein>
<dbReference type="Proteomes" id="UP000268014">
    <property type="component" value="Unassembled WGS sequence"/>
</dbReference>
<gene>
    <name evidence="1" type="ORF">HPLM_LOCUS2787</name>
</gene>
<proteinExistence type="predicted"/>
<evidence type="ECO:0000313" key="3">
    <source>
        <dbReference type="WBParaSite" id="HPLM_0000279301-mRNA-1"/>
    </source>
</evidence>
<keyword evidence="2" id="KW-1185">Reference proteome</keyword>
<dbReference type="EMBL" id="UZAF01006777">
    <property type="protein sequence ID" value="VDO16857.1"/>
    <property type="molecule type" value="Genomic_DNA"/>
</dbReference>
<name>A0A0N4VZR9_HAEPC</name>
<evidence type="ECO:0000313" key="1">
    <source>
        <dbReference type="EMBL" id="VDO16857.1"/>
    </source>
</evidence>
<reference evidence="3" key="1">
    <citation type="submission" date="2017-02" db="UniProtKB">
        <authorList>
            <consortium name="WormBaseParasite"/>
        </authorList>
    </citation>
    <scope>IDENTIFICATION</scope>
</reference>